<gene>
    <name evidence="8" type="ORF">WHR41_00035</name>
</gene>
<dbReference type="InterPro" id="IPR020558">
    <property type="entry name" value="DiOHA_6PGluconate_deHydtase_CS"/>
</dbReference>
<dbReference type="Pfam" id="PF00920">
    <property type="entry name" value="ILVD_EDD_N"/>
    <property type="match status" value="1"/>
</dbReference>
<sequence length="612" mass="64773">MSEQPNVSHTTASSDYDLSQPITSGTGLRQGLASYGDAHFSLFLRKVFIKALGYSEDALSRPIIGIINTYSGFNPCHGNVPQLIDAVKRGVQLNGGLAVDFPTISIHESFSSPTSMYLRNLMSMDTEEMVKAQPVDAVVLIGGCDKTTPAQLMGGISANKPIVQLVTGPMMPGSHKGTRVGACTDCRNNWAKFRAGTIDIEEISAINEELAPTAGTCGVMGTASTMACILAVLGLMPLKGASAAAVSAARIRIAEETGGIAVRCAEKQIKPQDVLSRESFINAITVLQAIGGSTNAVVHLMAIINRHPNVAGSITLQTFDEIGRKTPLLVDLKPSGENYMTDFHNAGGMPALLRTLKPLLHLDAKTVTGQTLGELLDGTKYVSVPLDSPAQCIRPLDNPLYPASSLVVVKGNIAPQGAVMKASASKDRRLLKHRGPAVVFTNSADMAARIDSEDLEVDADSVLILQGIGPVGNPGMPEAGMIPIPRKLGAAGVTDMLRISDGRMSGTAGGTIVLHVSPESSHPDSVFGVVQSGDMIEFDLDRRVLRVDLSDDELAKRVKARKEQVEGSPAGAEQAPWAARKKMRGYRGLYMRSVNQAEEGADFDFLTAAGPP</sequence>
<evidence type="ECO:0000313" key="8">
    <source>
        <dbReference type="EMBL" id="KAL1591047.1"/>
    </source>
</evidence>
<feature type="domain" description="Dihydroxy-acid/6-phosphogluconate dehydratase N-terminal" evidence="6">
    <location>
        <begin position="61"/>
        <end position="374"/>
    </location>
</feature>
<reference evidence="8 9" key="1">
    <citation type="journal article" date="2020" name="Microbiol. Resour. Announc.">
        <title>Draft Genome Sequence of a Cladosporium Species Isolated from the Mesophotic Ascidian Didemnum maculosum.</title>
        <authorList>
            <person name="Gioti A."/>
            <person name="Siaperas R."/>
            <person name="Nikolaivits E."/>
            <person name="Le Goff G."/>
            <person name="Ouazzani J."/>
            <person name="Kotoulas G."/>
            <person name="Topakas E."/>
        </authorList>
    </citation>
    <scope>NUCLEOTIDE SEQUENCE [LARGE SCALE GENOMIC DNA]</scope>
    <source>
        <strain evidence="8 9">TM138-S3</strain>
    </source>
</reference>
<keyword evidence="9" id="KW-1185">Reference proteome</keyword>
<dbReference type="GO" id="GO:0051536">
    <property type="term" value="F:iron-sulfur cluster binding"/>
    <property type="evidence" value="ECO:0007669"/>
    <property type="project" value="UniProtKB-KW"/>
</dbReference>
<dbReference type="InterPro" id="IPR042096">
    <property type="entry name" value="Dihydro-acid_dehy_C"/>
</dbReference>
<dbReference type="AlphaFoldDB" id="A0AB34L4B8"/>
<dbReference type="GO" id="GO:0046872">
    <property type="term" value="F:metal ion binding"/>
    <property type="evidence" value="ECO:0007669"/>
    <property type="project" value="UniProtKB-KW"/>
</dbReference>
<dbReference type="Proteomes" id="UP000803884">
    <property type="component" value="Unassembled WGS sequence"/>
</dbReference>
<dbReference type="PANTHER" id="PTHR43183">
    <property type="entry name" value="HYPOTHETICAL DIHYDROXYACID DEHYDRATASE (EUROFUNG)-RELATED"/>
    <property type="match status" value="1"/>
</dbReference>
<evidence type="ECO:0000256" key="1">
    <source>
        <dbReference type="ARBA" id="ARBA00006486"/>
    </source>
</evidence>
<dbReference type="GeneID" id="96001479"/>
<dbReference type="InterPro" id="IPR000581">
    <property type="entry name" value="ILV_EDD_N"/>
</dbReference>
<dbReference type="SUPFAM" id="SSF52016">
    <property type="entry name" value="LeuD/IlvD-like"/>
    <property type="match status" value="1"/>
</dbReference>
<dbReference type="GO" id="GO:0016836">
    <property type="term" value="F:hydro-lyase activity"/>
    <property type="evidence" value="ECO:0007669"/>
    <property type="project" value="UniProtKB-ARBA"/>
</dbReference>
<dbReference type="EMBL" id="JAAQHG020000001">
    <property type="protein sequence ID" value="KAL1591047.1"/>
    <property type="molecule type" value="Genomic_DNA"/>
</dbReference>
<comment type="similarity">
    <text evidence="1">Belongs to the IlvD/Edd family.</text>
</comment>
<evidence type="ECO:0000313" key="9">
    <source>
        <dbReference type="Proteomes" id="UP000803884"/>
    </source>
</evidence>
<keyword evidence="5" id="KW-0456">Lyase</keyword>
<dbReference type="RefSeq" id="XP_069234152.1">
    <property type="nucleotide sequence ID" value="XM_069368641.1"/>
</dbReference>
<comment type="caution">
    <text evidence="8">The sequence shown here is derived from an EMBL/GenBank/DDBJ whole genome shotgun (WGS) entry which is preliminary data.</text>
</comment>
<keyword evidence="3" id="KW-0408">Iron</keyword>
<dbReference type="InterPro" id="IPR052352">
    <property type="entry name" value="Sugar_Degrad_Dehydratases"/>
</dbReference>
<evidence type="ECO:0000256" key="5">
    <source>
        <dbReference type="ARBA" id="ARBA00023239"/>
    </source>
</evidence>
<keyword evidence="4" id="KW-0411">Iron-sulfur</keyword>
<proteinExistence type="inferred from homology"/>
<dbReference type="InterPro" id="IPR056740">
    <property type="entry name" value="ILV_EDD_C"/>
</dbReference>
<name>A0AB34L4B8_9PEZI</name>
<dbReference type="PANTHER" id="PTHR43183:SF1">
    <property type="entry name" value="HYPOTHETICAL DIHYDROXY-ACID DEHYDRATASE (EUROFUNG)-RELATED"/>
    <property type="match status" value="1"/>
</dbReference>
<feature type="domain" description="Dihydroxy-acid/6-phosphogluconate dehydratase C-terminal" evidence="7">
    <location>
        <begin position="391"/>
        <end position="601"/>
    </location>
</feature>
<dbReference type="Pfam" id="PF24877">
    <property type="entry name" value="ILV_EDD_C"/>
    <property type="match status" value="1"/>
</dbReference>
<dbReference type="NCBIfam" id="NF004784">
    <property type="entry name" value="PRK06131.1"/>
    <property type="match status" value="1"/>
</dbReference>
<evidence type="ECO:0008006" key="10">
    <source>
        <dbReference type="Google" id="ProtNLM"/>
    </source>
</evidence>
<evidence type="ECO:0000259" key="6">
    <source>
        <dbReference type="Pfam" id="PF00920"/>
    </source>
</evidence>
<protein>
    <recommendedName>
        <fullName evidence="10">Dihydroxy-acid dehydratase</fullName>
    </recommendedName>
</protein>
<evidence type="ECO:0000259" key="7">
    <source>
        <dbReference type="Pfam" id="PF24877"/>
    </source>
</evidence>
<organism evidence="8 9">
    <name type="scientific">Cladosporium halotolerans</name>
    <dbReference type="NCBI Taxonomy" id="1052096"/>
    <lineage>
        <taxon>Eukaryota</taxon>
        <taxon>Fungi</taxon>
        <taxon>Dikarya</taxon>
        <taxon>Ascomycota</taxon>
        <taxon>Pezizomycotina</taxon>
        <taxon>Dothideomycetes</taxon>
        <taxon>Dothideomycetidae</taxon>
        <taxon>Cladosporiales</taxon>
        <taxon>Cladosporiaceae</taxon>
        <taxon>Cladosporium</taxon>
    </lineage>
</organism>
<dbReference type="SUPFAM" id="SSF143975">
    <property type="entry name" value="IlvD/EDD N-terminal domain-like"/>
    <property type="match status" value="1"/>
</dbReference>
<keyword evidence="2" id="KW-0479">Metal-binding</keyword>
<dbReference type="InterPro" id="IPR037237">
    <property type="entry name" value="IlvD/EDD_N"/>
</dbReference>
<dbReference type="Gene3D" id="3.50.30.80">
    <property type="entry name" value="IlvD/EDD C-terminal domain-like"/>
    <property type="match status" value="1"/>
</dbReference>
<accession>A0AB34L4B8</accession>
<evidence type="ECO:0000256" key="4">
    <source>
        <dbReference type="ARBA" id="ARBA00023014"/>
    </source>
</evidence>
<dbReference type="PROSITE" id="PS00886">
    <property type="entry name" value="ILVD_EDD_1"/>
    <property type="match status" value="1"/>
</dbReference>
<evidence type="ECO:0000256" key="2">
    <source>
        <dbReference type="ARBA" id="ARBA00022723"/>
    </source>
</evidence>
<evidence type="ECO:0000256" key="3">
    <source>
        <dbReference type="ARBA" id="ARBA00023004"/>
    </source>
</evidence>